<dbReference type="Proteomes" id="UP001044222">
    <property type="component" value="Unassembled WGS sequence"/>
</dbReference>
<evidence type="ECO:0000256" key="5">
    <source>
        <dbReference type="ARBA" id="ARBA00023242"/>
    </source>
</evidence>
<feature type="compositionally biased region" description="Low complexity" evidence="6">
    <location>
        <begin position="139"/>
        <end position="155"/>
    </location>
</feature>
<dbReference type="EMBL" id="JAFIRN010000005">
    <property type="protein sequence ID" value="KAG5848694.1"/>
    <property type="molecule type" value="Genomic_DNA"/>
</dbReference>
<sequence>MLRRIQEQKRVLTLYSGEYVHCTYPTVDGWDIVEKVIDTLTPIEEITLEMSKPDASVSCIIPTTEVLRRYLESQGPNTRGIQTLRKTMLDSLKRRFAAMEERREVVLACILDPHYKQRPLSDTTISTAKTWLQEEAEKVSSSSHSTEASSSTAATSREENPTGEGQSQSLLDSLYDDMLLSQQAQPEPPEGLLEEYLKEPILDRKTGDPLQWWKQNSGRFLKLSGQAVPDSSTLLYPQ</sequence>
<evidence type="ECO:0000313" key="8">
    <source>
        <dbReference type="EMBL" id="KAG5848694.1"/>
    </source>
</evidence>
<dbReference type="InterPro" id="IPR008906">
    <property type="entry name" value="HATC_C_dom"/>
</dbReference>
<gene>
    <name evidence="8" type="ORF">ANANG_G00101850</name>
</gene>
<keyword evidence="9" id="KW-1185">Reference proteome</keyword>
<evidence type="ECO:0000256" key="3">
    <source>
        <dbReference type="ARBA" id="ARBA00022771"/>
    </source>
</evidence>
<keyword evidence="2" id="KW-0479">Metal-binding</keyword>
<proteinExistence type="predicted"/>
<evidence type="ECO:0000256" key="6">
    <source>
        <dbReference type="SAM" id="MobiDB-lite"/>
    </source>
</evidence>
<protein>
    <recommendedName>
        <fullName evidence="7">HAT C-terminal dimerisation domain-containing protein</fullName>
    </recommendedName>
</protein>
<dbReference type="Pfam" id="PF05699">
    <property type="entry name" value="Dimer_Tnp_hAT"/>
    <property type="match status" value="1"/>
</dbReference>
<evidence type="ECO:0000256" key="1">
    <source>
        <dbReference type="ARBA" id="ARBA00004123"/>
    </source>
</evidence>
<evidence type="ECO:0000256" key="2">
    <source>
        <dbReference type="ARBA" id="ARBA00022723"/>
    </source>
</evidence>
<dbReference type="SUPFAM" id="SSF53098">
    <property type="entry name" value="Ribonuclease H-like"/>
    <property type="match status" value="1"/>
</dbReference>
<organism evidence="8 9">
    <name type="scientific">Anguilla anguilla</name>
    <name type="common">European freshwater eel</name>
    <name type="synonym">Muraena anguilla</name>
    <dbReference type="NCBI Taxonomy" id="7936"/>
    <lineage>
        <taxon>Eukaryota</taxon>
        <taxon>Metazoa</taxon>
        <taxon>Chordata</taxon>
        <taxon>Craniata</taxon>
        <taxon>Vertebrata</taxon>
        <taxon>Euteleostomi</taxon>
        <taxon>Actinopterygii</taxon>
        <taxon>Neopterygii</taxon>
        <taxon>Teleostei</taxon>
        <taxon>Anguilliformes</taxon>
        <taxon>Anguillidae</taxon>
        <taxon>Anguilla</taxon>
    </lineage>
</organism>
<feature type="region of interest" description="Disordered" evidence="6">
    <location>
        <begin position="136"/>
        <end position="168"/>
    </location>
</feature>
<dbReference type="PANTHER" id="PTHR46481:SF10">
    <property type="entry name" value="ZINC FINGER BED DOMAIN-CONTAINING PROTEIN 39"/>
    <property type="match status" value="1"/>
</dbReference>
<evidence type="ECO:0000313" key="9">
    <source>
        <dbReference type="Proteomes" id="UP001044222"/>
    </source>
</evidence>
<name>A0A9D3MH76_ANGAN</name>
<comment type="subcellular location">
    <subcellularLocation>
        <location evidence="1">Nucleus</location>
    </subcellularLocation>
</comment>
<comment type="caution">
    <text evidence="8">The sequence shown here is derived from an EMBL/GenBank/DDBJ whole genome shotgun (WGS) entry which is preliminary data.</text>
</comment>
<keyword evidence="4" id="KW-0862">Zinc</keyword>
<keyword evidence="5" id="KW-0539">Nucleus</keyword>
<dbReference type="GO" id="GO:0046983">
    <property type="term" value="F:protein dimerization activity"/>
    <property type="evidence" value="ECO:0007669"/>
    <property type="project" value="InterPro"/>
</dbReference>
<dbReference type="InterPro" id="IPR012337">
    <property type="entry name" value="RNaseH-like_sf"/>
</dbReference>
<accession>A0A9D3MH76</accession>
<reference evidence="8" key="1">
    <citation type="submission" date="2021-01" db="EMBL/GenBank/DDBJ databases">
        <title>A chromosome-scale assembly of European eel, Anguilla anguilla.</title>
        <authorList>
            <person name="Henkel C."/>
            <person name="Jong-Raadsen S.A."/>
            <person name="Dufour S."/>
            <person name="Weltzien F.-A."/>
            <person name="Palstra A.P."/>
            <person name="Pelster B."/>
            <person name="Spaink H.P."/>
            <person name="Van Den Thillart G.E."/>
            <person name="Jansen H."/>
            <person name="Zahm M."/>
            <person name="Klopp C."/>
            <person name="Cedric C."/>
            <person name="Louis A."/>
            <person name="Berthelot C."/>
            <person name="Parey E."/>
            <person name="Roest Crollius H."/>
            <person name="Montfort J."/>
            <person name="Robinson-Rechavi M."/>
            <person name="Bucao C."/>
            <person name="Bouchez O."/>
            <person name="Gislard M."/>
            <person name="Lluch J."/>
            <person name="Milhes M."/>
            <person name="Lampietro C."/>
            <person name="Lopez Roques C."/>
            <person name="Donnadieu C."/>
            <person name="Braasch I."/>
            <person name="Desvignes T."/>
            <person name="Postlethwait J."/>
            <person name="Bobe J."/>
            <person name="Guiguen Y."/>
            <person name="Dirks R."/>
        </authorList>
    </citation>
    <scope>NUCLEOTIDE SEQUENCE</scope>
    <source>
        <strain evidence="8">Tag_6206</strain>
        <tissue evidence="8">Liver</tissue>
    </source>
</reference>
<dbReference type="InterPro" id="IPR052035">
    <property type="entry name" value="ZnF_BED_domain_contain"/>
</dbReference>
<dbReference type="PANTHER" id="PTHR46481">
    <property type="entry name" value="ZINC FINGER BED DOMAIN-CONTAINING PROTEIN 4"/>
    <property type="match status" value="1"/>
</dbReference>
<dbReference type="GO" id="GO:0008270">
    <property type="term" value="F:zinc ion binding"/>
    <property type="evidence" value="ECO:0007669"/>
    <property type="project" value="UniProtKB-KW"/>
</dbReference>
<feature type="domain" description="HAT C-terminal dimerisation" evidence="7">
    <location>
        <begin position="193"/>
        <end position="224"/>
    </location>
</feature>
<dbReference type="AlphaFoldDB" id="A0A9D3MH76"/>
<evidence type="ECO:0000256" key="4">
    <source>
        <dbReference type="ARBA" id="ARBA00022833"/>
    </source>
</evidence>
<evidence type="ECO:0000259" key="7">
    <source>
        <dbReference type="Pfam" id="PF05699"/>
    </source>
</evidence>
<keyword evidence="3" id="KW-0863">Zinc-finger</keyword>
<dbReference type="GO" id="GO:0005634">
    <property type="term" value="C:nucleus"/>
    <property type="evidence" value="ECO:0007669"/>
    <property type="project" value="UniProtKB-SubCell"/>
</dbReference>